<sequence length="59" mass="6825">MQHSTITTDQLDAAERRVRQTYAAGFMPDVADERLLLDAGRITRSELHRLEHSPIQLHR</sequence>
<dbReference type="Proteomes" id="UP000183053">
    <property type="component" value="Unassembled WGS sequence"/>
</dbReference>
<dbReference type="EMBL" id="FNLF01000002">
    <property type="protein sequence ID" value="SDQ53235.1"/>
    <property type="molecule type" value="Genomic_DNA"/>
</dbReference>
<dbReference type="STRING" id="47312.SAMN04489765_0770"/>
<accession>A0A1H1BMI1</accession>
<organism evidence="1 2">
    <name type="scientific">Tsukamurella pulmonis</name>
    <dbReference type="NCBI Taxonomy" id="47312"/>
    <lineage>
        <taxon>Bacteria</taxon>
        <taxon>Bacillati</taxon>
        <taxon>Actinomycetota</taxon>
        <taxon>Actinomycetes</taxon>
        <taxon>Mycobacteriales</taxon>
        <taxon>Tsukamurellaceae</taxon>
        <taxon>Tsukamurella</taxon>
    </lineage>
</organism>
<proteinExistence type="predicted"/>
<dbReference type="RefSeq" id="WP_068567187.1">
    <property type="nucleotide sequence ID" value="NZ_FNLF01000002.1"/>
</dbReference>
<protein>
    <submittedName>
        <fullName evidence="1">Uncharacterized protein</fullName>
    </submittedName>
</protein>
<reference evidence="2" key="1">
    <citation type="submission" date="2016-10" db="EMBL/GenBank/DDBJ databases">
        <authorList>
            <person name="Varghese N."/>
            <person name="Submissions S."/>
        </authorList>
    </citation>
    <scope>NUCLEOTIDE SEQUENCE [LARGE SCALE GENOMIC DNA]</scope>
    <source>
        <strain evidence="2">DSM 44142</strain>
    </source>
</reference>
<gene>
    <name evidence="1" type="ORF">SAMN04489765_0770</name>
</gene>
<evidence type="ECO:0000313" key="2">
    <source>
        <dbReference type="Proteomes" id="UP000183053"/>
    </source>
</evidence>
<name>A0A1H1BMI1_9ACTN</name>
<evidence type="ECO:0000313" key="1">
    <source>
        <dbReference type="EMBL" id="SDQ53235.1"/>
    </source>
</evidence>
<keyword evidence="2" id="KW-1185">Reference proteome</keyword>
<dbReference type="AlphaFoldDB" id="A0A1H1BMI1"/>